<feature type="domain" description="Thiolase N-terminal" evidence="1">
    <location>
        <begin position="6"/>
        <end position="194"/>
    </location>
</feature>
<evidence type="ECO:0000313" key="2">
    <source>
        <dbReference type="EMBL" id="AFK62767.1"/>
    </source>
</evidence>
<dbReference type="Gene3D" id="3.40.47.10">
    <property type="match status" value="1"/>
</dbReference>
<dbReference type="CDD" id="cd00829">
    <property type="entry name" value="SCP-x_thiolase"/>
    <property type="match status" value="1"/>
</dbReference>
<dbReference type="EMBL" id="CP003555">
    <property type="protein sequence ID" value="AFK62767.1"/>
    <property type="molecule type" value="Genomic_DNA"/>
</dbReference>
<dbReference type="GO" id="GO:0016747">
    <property type="term" value="F:acyltransferase activity, transferring groups other than amino-acyl groups"/>
    <property type="evidence" value="ECO:0007669"/>
    <property type="project" value="InterPro"/>
</dbReference>
<name>I3UCM9_ADVKW</name>
<dbReference type="PANTHER" id="PTHR42870:SF1">
    <property type="entry name" value="NON-SPECIFIC LIPID-TRANSFER PROTEIN-LIKE 2"/>
    <property type="match status" value="1"/>
</dbReference>
<dbReference type="SUPFAM" id="SSF53901">
    <property type="entry name" value="Thiolase-like"/>
    <property type="match status" value="2"/>
</dbReference>
<accession>I3UCM9</accession>
<dbReference type="KEGG" id="aka:TKWG_13215"/>
<evidence type="ECO:0000259" key="1">
    <source>
        <dbReference type="Pfam" id="PF00108"/>
    </source>
</evidence>
<dbReference type="Proteomes" id="UP000005267">
    <property type="component" value="Chromosome"/>
</dbReference>
<dbReference type="STRING" id="1036672.TKWG_13215"/>
<reference evidence="3" key="2">
    <citation type="journal article" date="2013" name="PLoS ONE">
        <title>Genome implosion elicits host-confinement in Alcaligenaceae: evidence from the comparative genomics of Tetrathiobacter kashmirensis, a pathogen in the making.</title>
        <authorList>
            <person name="Ghosh W."/>
            <person name="Alam M."/>
            <person name="Roy C."/>
            <person name="Pyne P."/>
            <person name="George A."/>
            <person name="Chakraborty R."/>
            <person name="Majumder S."/>
            <person name="Agarwal A."/>
            <person name="Chakraborty S."/>
            <person name="Majumdar S."/>
            <person name="Gupta S.K."/>
        </authorList>
    </citation>
    <scope>NUCLEOTIDE SEQUENCE [LARGE SCALE GENOMIC DNA]</scope>
    <source>
        <strain evidence="3">WT001</strain>
    </source>
</reference>
<dbReference type="AlphaFoldDB" id="I3UCM9"/>
<dbReference type="Pfam" id="PF00108">
    <property type="entry name" value="Thiolase_N"/>
    <property type="match status" value="1"/>
</dbReference>
<dbReference type="PANTHER" id="PTHR42870">
    <property type="entry name" value="ACETYL-COA C-ACETYLTRANSFERASE"/>
    <property type="match status" value="1"/>
</dbReference>
<dbReference type="HOGENOM" id="CLU_035425_4_0_4"/>
<evidence type="ECO:0000313" key="3">
    <source>
        <dbReference type="Proteomes" id="UP000005267"/>
    </source>
</evidence>
<keyword evidence="3" id="KW-1185">Reference proteome</keyword>
<organism evidence="2 3">
    <name type="scientific">Advenella kashmirensis (strain DSM 17095 / LMG 22695 / WT001)</name>
    <name type="common">Tetrathiobacter kashmirensis</name>
    <dbReference type="NCBI Taxonomy" id="1036672"/>
    <lineage>
        <taxon>Bacteria</taxon>
        <taxon>Pseudomonadati</taxon>
        <taxon>Pseudomonadota</taxon>
        <taxon>Betaproteobacteria</taxon>
        <taxon>Burkholderiales</taxon>
        <taxon>Alcaligenaceae</taxon>
    </lineage>
</organism>
<reference evidence="2 3" key="1">
    <citation type="journal article" date="2011" name="J. Bacteriol.">
        <title>Whole-genome shotgun sequencing of the sulfur-oxidizing chemoautotroph Tetrathiobacter kashmirensis.</title>
        <authorList>
            <person name="Ghosh W."/>
            <person name="George A."/>
            <person name="Agarwal A."/>
            <person name="Raj P."/>
            <person name="Alam M."/>
            <person name="Pyne P."/>
            <person name="Das Gupta S.K."/>
        </authorList>
    </citation>
    <scope>NUCLEOTIDE SEQUENCE [LARGE SCALE GENOMIC DNA]</scope>
    <source>
        <strain evidence="2 3">WT001</strain>
    </source>
</reference>
<sequence>MSYQAAVVGIGITQFGKFLQKSVRSLTEEAVSGALQDANIDADLIDQVYFSNAASGLITGQEMIRGQAALRATGLLGKPIINVENACASSSTAFFLAYQAVSVGQADFALVVGAEKLTHENKQISLEVFSRAVDLEEEQPASIGSGSGSIFMDIYAEKTRHYMAQTGATNEDFARVVVKSRKAGTLNKHAQFREPTSIQDVLSARTISAPLTLPMCSAIGDGAAAIVLCSAAGLKKLTAARPIWIAGSTLTSGLGSEDSSNCATRISRSVYERVGIGAEDLHVVELHDASALQS</sequence>
<dbReference type="InterPro" id="IPR016039">
    <property type="entry name" value="Thiolase-like"/>
</dbReference>
<proteinExistence type="predicted"/>
<dbReference type="InterPro" id="IPR020616">
    <property type="entry name" value="Thiolase_N"/>
</dbReference>
<gene>
    <name evidence="2" type="ordered locus">TKWG_13215</name>
</gene>
<protein>
    <submittedName>
        <fullName evidence="2">Thiolase</fullName>
    </submittedName>
</protein>